<evidence type="ECO:0000313" key="9">
    <source>
        <dbReference type="Proteomes" id="UP000216913"/>
    </source>
</evidence>
<keyword evidence="5 7" id="KW-1133">Transmembrane helix</keyword>
<keyword evidence="6 7" id="KW-0472">Membrane</keyword>
<evidence type="ECO:0000256" key="2">
    <source>
        <dbReference type="ARBA" id="ARBA00010388"/>
    </source>
</evidence>
<evidence type="ECO:0000256" key="7">
    <source>
        <dbReference type="SAM" id="Phobius"/>
    </source>
</evidence>
<dbReference type="InterPro" id="IPR050601">
    <property type="entry name" value="CPA3_antiporter_subunitC"/>
</dbReference>
<dbReference type="GO" id="GO:0005886">
    <property type="term" value="C:plasma membrane"/>
    <property type="evidence" value="ECO:0007669"/>
    <property type="project" value="UniProtKB-SubCell"/>
</dbReference>
<evidence type="ECO:0000256" key="1">
    <source>
        <dbReference type="ARBA" id="ARBA00004651"/>
    </source>
</evidence>
<accession>A0A261T7B1</accession>
<comment type="subcellular location">
    <subcellularLocation>
        <location evidence="1">Cell membrane</location>
        <topology evidence="1">Multi-pass membrane protein</topology>
    </subcellularLocation>
</comment>
<evidence type="ECO:0000256" key="4">
    <source>
        <dbReference type="ARBA" id="ARBA00022692"/>
    </source>
</evidence>
<dbReference type="OrthoDB" id="9799219at2"/>
<name>A0A261T7B1_9BORD</name>
<dbReference type="Proteomes" id="UP000216913">
    <property type="component" value="Unassembled WGS sequence"/>
</dbReference>
<evidence type="ECO:0000256" key="6">
    <source>
        <dbReference type="ARBA" id="ARBA00023136"/>
    </source>
</evidence>
<dbReference type="InterPro" id="IPR039428">
    <property type="entry name" value="NUOK/Mnh_C1-like"/>
</dbReference>
<dbReference type="EMBL" id="NEVP01000013">
    <property type="protein sequence ID" value="OZI45092.1"/>
    <property type="molecule type" value="Genomic_DNA"/>
</dbReference>
<feature type="transmembrane region" description="Helical" evidence="7">
    <location>
        <begin position="28"/>
        <end position="49"/>
    </location>
</feature>
<dbReference type="Pfam" id="PF00420">
    <property type="entry name" value="Oxidored_q2"/>
    <property type="match status" value="1"/>
</dbReference>
<dbReference type="Gene3D" id="1.10.287.3510">
    <property type="match status" value="1"/>
</dbReference>
<dbReference type="PANTHER" id="PTHR34583:SF2">
    <property type="entry name" value="ANTIPORTER SUBUNIT MNHC2-RELATED"/>
    <property type="match status" value="1"/>
</dbReference>
<dbReference type="PANTHER" id="PTHR34583">
    <property type="entry name" value="ANTIPORTER SUBUNIT MNHC2-RELATED"/>
    <property type="match status" value="1"/>
</dbReference>
<comment type="caution">
    <text evidence="8">The sequence shown here is derived from an EMBL/GenBank/DDBJ whole genome shotgun (WGS) entry which is preliminary data.</text>
</comment>
<reference evidence="8 9" key="1">
    <citation type="submission" date="2017-05" db="EMBL/GenBank/DDBJ databases">
        <title>Complete and WGS of Bordetella genogroups.</title>
        <authorList>
            <person name="Spilker T."/>
            <person name="LiPuma J."/>
        </authorList>
    </citation>
    <scope>NUCLEOTIDE SEQUENCE [LARGE SCALE GENOMIC DNA]</scope>
    <source>
        <strain evidence="8 9">AU10456</strain>
    </source>
</reference>
<evidence type="ECO:0008006" key="10">
    <source>
        <dbReference type="Google" id="ProtNLM"/>
    </source>
</evidence>
<sequence length="135" mass="14009">MNLIYAGGVAAIMAIGLYLMLSRNVVRVIYGVMLISAAVNLVIFLAGRIGELAPPVMALDQTALGDASANPLPQALVLTAIVIGFSLVSFAIALALRIHRRFGTLDGRALTAAEALGSAATERTPAHRRARGADA</sequence>
<feature type="transmembrane region" description="Helical" evidence="7">
    <location>
        <begin position="75"/>
        <end position="96"/>
    </location>
</feature>
<dbReference type="RefSeq" id="WP_094803974.1">
    <property type="nucleotide sequence ID" value="NZ_NEVP01000013.1"/>
</dbReference>
<keyword evidence="4 7" id="KW-0812">Transmembrane</keyword>
<feature type="transmembrane region" description="Helical" evidence="7">
    <location>
        <begin position="6"/>
        <end position="21"/>
    </location>
</feature>
<evidence type="ECO:0000256" key="3">
    <source>
        <dbReference type="ARBA" id="ARBA00022475"/>
    </source>
</evidence>
<organism evidence="8 9">
    <name type="scientific">Bordetella genomosp. 5</name>
    <dbReference type="NCBI Taxonomy" id="1395608"/>
    <lineage>
        <taxon>Bacteria</taxon>
        <taxon>Pseudomonadati</taxon>
        <taxon>Pseudomonadota</taxon>
        <taxon>Betaproteobacteria</taxon>
        <taxon>Burkholderiales</taxon>
        <taxon>Alcaligenaceae</taxon>
        <taxon>Bordetella</taxon>
    </lineage>
</organism>
<dbReference type="AlphaFoldDB" id="A0A261T7B1"/>
<keyword evidence="9" id="KW-1185">Reference proteome</keyword>
<gene>
    <name evidence="8" type="ORF">CAL25_22180</name>
</gene>
<evidence type="ECO:0000256" key="5">
    <source>
        <dbReference type="ARBA" id="ARBA00022989"/>
    </source>
</evidence>
<keyword evidence="3" id="KW-1003">Cell membrane</keyword>
<evidence type="ECO:0000313" key="8">
    <source>
        <dbReference type="EMBL" id="OZI45092.1"/>
    </source>
</evidence>
<proteinExistence type="inferred from homology"/>
<protein>
    <recommendedName>
        <fullName evidence="10">Cation:proton antiporter</fullName>
    </recommendedName>
</protein>
<comment type="similarity">
    <text evidence="2">Belongs to the CPA3 antiporters (TC 2.A.63) subunit C family.</text>
</comment>